<dbReference type="InterPro" id="IPR037079">
    <property type="entry name" value="AF2212/PG0164-like_sf"/>
</dbReference>
<dbReference type="Proteomes" id="UP000240317">
    <property type="component" value="Unassembled WGS sequence"/>
</dbReference>
<evidence type="ECO:0000313" key="2">
    <source>
        <dbReference type="Proteomes" id="UP000240317"/>
    </source>
</evidence>
<keyword evidence="2" id="KW-1185">Reference proteome</keyword>
<comment type="caution">
    <text evidence="1">The sequence shown here is derived from an EMBL/GenBank/DDBJ whole genome shotgun (WGS) entry which is preliminary data.</text>
</comment>
<dbReference type="Pfam" id="PF08922">
    <property type="entry name" value="DUF1905"/>
    <property type="match status" value="1"/>
</dbReference>
<proteinExistence type="predicted"/>
<gene>
    <name evidence="1" type="ORF">C8263_10115</name>
</gene>
<dbReference type="AlphaFoldDB" id="A0A2T3W825"/>
<reference evidence="1 2" key="1">
    <citation type="submission" date="2018-03" db="EMBL/GenBank/DDBJ databases">
        <title>Draft genome of Deinococcus sp. OD32.</title>
        <authorList>
            <person name="Wang X.-P."/>
            <person name="Du Z.-J."/>
        </authorList>
    </citation>
    <scope>NUCLEOTIDE SEQUENCE [LARGE SCALE GENOMIC DNA]</scope>
    <source>
        <strain evidence="1 2">OD32</strain>
    </source>
</reference>
<dbReference type="EMBL" id="PYSV01000008">
    <property type="protein sequence ID" value="PTA68061.1"/>
    <property type="molecule type" value="Genomic_DNA"/>
</dbReference>
<name>A0A2T3W825_9DEIO</name>
<dbReference type="OrthoDB" id="9808666at2"/>
<protein>
    <submittedName>
        <fullName evidence="1">DUF1905 domain-containing protein</fullName>
    </submittedName>
</protein>
<dbReference type="Gene3D" id="2.40.30.100">
    <property type="entry name" value="AF2212/PG0164-like"/>
    <property type="match status" value="1"/>
</dbReference>
<dbReference type="SUPFAM" id="SSF141694">
    <property type="entry name" value="AF2212/PG0164-like"/>
    <property type="match status" value="1"/>
</dbReference>
<organism evidence="1 2">
    <name type="scientific">Deinococcus arcticus</name>
    <dbReference type="NCBI Taxonomy" id="2136176"/>
    <lineage>
        <taxon>Bacteria</taxon>
        <taxon>Thermotogati</taxon>
        <taxon>Deinococcota</taxon>
        <taxon>Deinococci</taxon>
        <taxon>Deinococcales</taxon>
        <taxon>Deinococcaceae</taxon>
        <taxon>Deinococcus</taxon>
    </lineage>
</organism>
<dbReference type="InterPro" id="IPR015018">
    <property type="entry name" value="DUF1905"/>
</dbReference>
<accession>A0A2T3W825</accession>
<dbReference type="RefSeq" id="WP_107138000.1">
    <property type="nucleotide sequence ID" value="NZ_PYSV01000008.1"/>
</dbReference>
<sequence>MTLELQFSGPLFHWAGPAPHYFVAVPEAEVAAIRDLSQLVTYGWGMIPAQVQIGGTTFKTSLFPKDGGYLVPVKAKVRRAEGLEDGDTVTLQLQVG</sequence>
<evidence type="ECO:0000313" key="1">
    <source>
        <dbReference type="EMBL" id="PTA68061.1"/>
    </source>
</evidence>